<keyword evidence="2" id="KW-1133">Transmembrane helix</keyword>
<keyword evidence="2" id="KW-0472">Membrane</keyword>
<evidence type="ECO:0000256" key="1">
    <source>
        <dbReference type="SAM" id="MobiDB-lite"/>
    </source>
</evidence>
<keyword evidence="4" id="KW-1185">Reference proteome</keyword>
<dbReference type="AlphaFoldDB" id="A0A917ZEA4"/>
<proteinExistence type="predicted"/>
<evidence type="ECO:0000313" key="4">
    <source>
        <dbReference type="Proteomes" id="UP000641932"/>
    </source>
</evidence>
<feature type="compositionally biased region" description="Basic and acidic residues" evidence="1">
    <location>
        <begin position="179"/>
        <end position="195"/>
    </location>
</feature>
<gene>
    <name evidence="3" type="ORF">GCM10012280_01980</name>
</gene>
<reference evidence="3" key="1">
    <citation type="journal article" date="2014" name="Int. J. Syst. Evol. Microbiol.">
        <title>Complete genome sequence of Corynebacterium casei LMG S-19264T (=DSM 44701T), isolated from a smear-ripened cheese.</title>
        <authorList>
            <consortium name="US DOE Joint Genome Institute (JGI-PGF)"/>
            <person name="Walter F."/>
            <person name="Albersmeier A."/>
            <person name="Kalinowski J."/>
            <person name="Ruckert C."/>
        </authorList>
    </citation>
    <scope>NUCLEOTIDE SEQUENCE</scope>
    <source>
        <strain evidence="3">CGMCC 4.7201</strain>
    </source>
</reference>
<comment type="caution">
    <text evidence="3">The sequence shown here is derived from an EMBL/GenBank/DDBJ whole genome shotgun (WGS) entry which is preliminary data.</text>
</comment>
<accession>A0A917ZEA4</accession>
<organism evidence="3 4">
    <name type="scientific">Wenjunlia tyrosinilytica</name>
    <dbReference type="NCBI Taxonomy" id="1544741"/>
    <lineage>
        <taxon>Bacteria</taxon>
        <taxon>Bacillati</taxon>
        <taxon>Actinomycetota</taxon>
        <taxon>Actinomycetes</taxon>
        <taxon>Kitasatosporales</taxon>
        <taxon>Streptomycetaceae</taxon>
        <taxon>Wenjunlia</taxon>
    </lineage>
</organism>
<feature type="region of interest" description="Disordered" evidence="1">
    <location>
        <begin position="177"/>
        <end position="216"/>
    </location>
</feature>
<protein>
    <recommendedName>
        <fullName evidence="5">Secreted protein</fullName>
    </recommendedName>
</protein>
<keyword evidence="2" id="KW-0812">Transmembrane</keyword>
<evidence type="ECO:0000256" key="2">
    <source>
        <dbReference type="SAM" id="Phobius"/>
    </source>
</evidence>
<dbReference type="Proteomes" id="UP000641932">
    <property type="component" value="Unassembled WGS sequence"/>
</dbReference>
<evidence type="ECO:0008006" key="5">
    <source>
        <dbReference type="Google" id="ProtNLM"/>
    </source>
</evidence>
<sequence>MSAGVTAIVILAAVLVLAAIGYAVLRPKLRTNRLRRRFGTEYDRALAEHGGSTKEAEDALEGRLRRHRGLDIKPLTPQAREMYVARWTGVQEAFVDHPTKAVVDADHLIGDLLKERGYPTRERGEAMDVLSVEHASALQSYRQARDTAQRAVDGKASTEELREAMLRTRTLFAELIGSGRDDEARGERATRTKEPKRIKHGKPTTPIEAAPGGGVK</sequence>
<feature type="transmembrane region" description="Helical" evidence="2">
    <location>
        <begin position="6"/>
        <end position="25"/>
    </location>
</feature>
<name>A0A917ZEA4_9ACTN</name>
<reference evidence="3" key="2">
    <citation type="submission" date="2020-09" db="EMBL/GenBank/DDBJ databases">
        <authorList>
            <person name="Sun Q."/>
            <person name="Zhou Y."/>
        </authorList>
    </citation>
    <scope>NUCLEOTIDE SEQUENCE</scope>
    <source>
        <strain evidence="3">CGMCC 4.7201</strain>
    </source>
</reference>
<dbReference type="RefSeq" id="WP_189129495.1">
    <property type="nucleotide sequence ID" value="NZ_BMMS01000001.1"/>
</dbReference>
<dbReference type="EMBL" id="BMMS01000001">
    <property type="protein sequence ID" value="GGO80329.1"/>
    <property type="molecule type" value="Genomic_DNA"/>
</dbReference>
<evidence type="ECO:0000313" key="3">
    <source>
        <dbReference type="EMBL" id="GGO80329.1"/>
    </source>
</evidence>